<proteinExistence type="predicted"/>
<keyword evidence="1" id="KW-0472">Membrane</keyword>
<feature type="transmembrane region" description="Helical" evidence="1">
    <location>
        <begin position="24"/>
        <end position="44"/>
    </location>
</feature>
<name>A0A0V0H456_SOLCH</name>
<sequence>SHVLCLLLFGSIYNYTINRIVISYLKTSIIFIVSIFFFNSFIFFSAREYQRCDEKCRIRCGPGNLFSFSFSFSISQQLFF</sequence>
<protein>
    <submittedName>
        <fullName evidence="2">Putative ovule protein</fullName>
    </submittedName>
</protein>
<feature type="non-terminal residue" evidence="2">
    <location>
        <position position="1"/>
    </location>
</feature>
<evidence type="ECO:0000313" key="2">
    <source>
        <dbReference type="EMBL" id="JAP14251.1"/>
    </source>
</evidence>
<keyword evidence="1" id="KW-1133">Transmembrane helix</keyword>
<accession>A0A0V0H456</accession>
<evidence type="ECO:0000256" key="1">
    <source>
        <dbReference type="SAM" id="Phobius"/>
    </source>
</evidence>
<dbReference type="EMBL" id="GEDG01026826">
    <property type="protein sequence ID" value="JAP14251.1"/>
    <property type="molecule type" value="Transcribed_RNA"/>
</dbReference>
<organism evidence="2">
    <name type="scientific">Solanum chacoense</name>
    <name type="common">Chaco potato</name>
    <dbReference type="NCBI Taxonomy" id="4108"/>
    <lineage>
        <taxon>Eukaryota</taxon>
        <taxon>Viridiplantae</taxon>
        <taxon>Streptophyta</taxon>
        <taxon>Embryophyta</taxon>
        <taxon>Tracheophyta</taxon>
        <taxon>Spermatophyta</taxon>
        <taxon>Magnoliopsida</taxon>
        <taxon>eudicotyledons</taxon>
        <taxon>Gunneridae</taxon>
        <taxon>Pentapetalae</taxon>
        <taxon>asterids</taxon>
        <taxon>lamiids</taxon>
        <taxon>Solanales</taxon>
        <taxon>Solanaceae</taxon>
        <taxon>Solanoideae</taxon>
        <taxon>Solaneae</taxon>
        <taxon>Solanum</taxon>
    </lineage>
</organism>
<keyword evidence="1" id="KW-0812">Transmembrane</keyword>
<reference evidence="2" key="1">
    <citation type="submission" date="2015-12" db="EMBL/GenBank/DDBJ databases">
        <title>Gene expression during late stages of embryo sac development: a critical building block for successful pollen-pistil interactions.</title>
        <authorList>
            <person name="Liu Y."/>
            <person name="Joly V."/>
            <person name="Sabar M."/>
            <person name="Matton D.P."/>
        </authorList>
    </citation>
    <scope>NUCLEOTIDE SEQUENCE</scope>
</reference>
<dbReference type="AlphaFoldDB" id="A0A0V0H456"/>